<proteinExistence type="inferred from homology"/>
<dbReference type="EMBL" id="BAABDQ010000056">
    <property type="protein sequence ID" value="GAA3617423.1"/>
    <property type="molecule type" value="Genomic_DNA"/>
</dbReference>
<evidence type="ECO:0000313" key="4">
    <source>
        <dbReference type="Proteomes" id="UP001500630"/>
    </source>
</evidence>
<organism evidence="3 4">
    <name type="scientific">Nonomuraea rosea</name>
    <dbReference type="NCBI Taxonomy" id="638574"/>
    <lineage>
        <taxon>Bacteria</taxon>
        <taxon>Bacillati</taxon>
        <taxon>Actinomycetota</taxon>
        <taxon>Actinomycetes</taxon>
        <taxon>Streptosporangiales</taxon>
        <taxon>Streptosporangiaceae</taxon>
        <taxon>Nonomuraea</taxon>
    </lineage>
</organism>
<dbReference type="SUPFAM" id="SSF54637">
    <property type="entry name" value="Thioesterase/thiol ester dehydrase-isomerase"/>
    <property type="match status" value="1"/>
</dbReference>
<keyword evidence="4" id="KW-1185">Reference proteome</keyword>
<sequence>MDPGSVTQDIDPGTVIPPLERRIELPDMIAYAGATWDWHRLHYAPEGLDRPVVDGQVFGALLAEQLQDWLGPAARVVRLRFRFRSMVFAGETVRCTGRVAGAEDGLITVEQQVEVVEDGRVAVAPAGATVATRW</sequence>
<dbReference type="InterPro" id="IPR029069">
    <property type="entry name" value="HotDog_dom_sf"/>
</dbReference>
<comment type="similarity">
    <text evidence="1">Belongs to the enoyl-CoA hydratase/isomerase family.</text>
</comment>
<evidence type="ECO:0000259" key="2">
    <source>
        <dbReference type="Pfam" id="PF01575"/>
    </source>
</evidence>
<name>A0ABP6ZWU3_9ACTN</name>
<dbReference type="RefSeq" id="WP_345577771.1">
    <property type="nucleotide sequence ID" value="NZ_BAABDQ010000056.1"/>
</dbReference>
<evidence type="ECO:0000256" key="1">
    <source>
        <dbReference type="ARBA" id="ARBA00005254"/>
    </source>
</evidence>
<dbReference type="Gene3D" id="3.10.129.10">
    <property type="entry name" value="Hotdog Thioesterase"/>
    <property type="match status" value="1"/>
</dbReference>
<dbReference type="Pfam" id="PF01575">
    <property type="entry name" value="MaoC_dehydratas"/>
    <property type="match status" value="1"/>
</dbReference>
<evidence type="ECO:0000313" key="3">
    <source>
        <dbReference type="EMBL" id="GAA3617423.1"/>
    </source>
</evidence>
<dbReference type="Proteomes" id="UP001500630">
    <property type="component" value="Unassembled WGS sequence"/>
</dbReference>
<protein>
    <recommendedName>
        <fullName evidence="2">MaoC-like domain-containing protein</fullName>
    </recommendedName>
</protein>
<dbReference type="InterPro" id="IPR002539">
    <property type="entry name" value="MaoC-like_dom"/>
</dbReference>
<feature type="domain" description="MaoC-like" evidence="2">
    <location>
        <begin position="20"/>
        <end position="115"/>
    </location>
</feature>
<gene>
    <name evidence="3" type="ORF">GCM10022419_123580</name>
</gene>
<comment type="caution">
    <text evidence="3">The sequence shown here is derived from an EMBL/GenBank/DDBJ whole genome shotgun (WGS) entry which is preliminary data.</text>
</comment>
<reference evidence="4" key="1">
    <citation type="journal article" date="2019" name="Int. J. Syst. Evol. Microbiol.">
        <title>The Global Catalogue of Microorganisms (GCM) 10K type strain sequencing project: providing services to taxonomists for standard genome sequencing and annotation.</title>
        <authorList>
            <consortium name="The Broad Institute Genomics Platform"/>
            <consortium name="The Broad Institute Genome Sequencing Center for Infectious Disease"/>
            <person name="Wu L."/>
            <person name="Ma J."/>
        </authorList>
    </citation>
    <scope>NUCLEOTIDE SEQUENCE [LARGE SCALE GENOMIC DNA]</scope>
    <source>
        <strain evidence="4">JCM 17326</strain>
    </source>
</reference>
<accession>A0ABP6ZWU3</accession>